<accession>A0A423PI06</accession>
<comment type="caution">
    <text evidence="3">The sequence shown here is derived from an EMBL/GenBank/DDBJ whole genome shotgun (WGS) entry which is preliminary data.</text>
</comment>
<evidence type="ECO:0008006" key="5">
    <source>
        <dbReference type="Google" id="ProtNLM"/>
    </source>
</evidence>
<name>A0A423PI06_9GAMM</name>
<protein>
    <recommendedName>
        <fullName evidence="5">PRC-barrel domain-containing protein</fullName>
    </recommendedName>
</protein>
<evidence type="ECO:0000256" key="1">
    <source>
        <dbReference type="SAM" id="MobiDB-lite"/>
    </source>
</evidence>
<proteinExistence type="predicted"/>
<sequence length="234" mass="24474">MPIKHTAMTSLAAVSLIAASSAALAANDMSSNNTMSQDKGATQSMQSEAQNKAQGLYSTAQLMDASVYAEDDAKKSVGEISDVLLDNSMGIKSFVIETQGRMGLGGGKSYVVDPSDLKVETLNSDHASKPNYKISLDLTKKELTQKPTYSDSWWSNAQTQASGAWQETKQSAKSAWTELKATTSNIVNGGQDKAENAADATTDTADDAADATKNGADNAADSASNAANEATDNN</sequence>
<evidence type="ECO:0000256" key="2">
    <source>
        <dbReference type="SAM" id="SignalP"/>
    </source>
</evidence>
<feature type="region of interest" description="Disordered" evidence="1">
    <location>
        <begin position="186"/>
        <end position="234"/>
    </location>
</feature>
<dbReference type="InterPro" id="IPR011033">
    <property type="entry name" value="PRC_barrel-like_sf"/>
</dbReference>
<dbReference type="AlphaFoldDB" id="A0A423PI06"/>
<dbReference type="Proteomes" id="UP000285310">
    <property type="component" value="Unassembled WGS sequence"/>
</dbReference>
<organism evidence="3 4">
    <name type="scientific">Salinisphaera japonica YTM-1</name>
    <dbReference type="NCBI Taxonomy" id="1209778"/>
    <lineage>
        <taxon>Bacteria</taxon>
        <taxon>Pseudomonadati</taxon>
        <taxon>Pseudomonadota</taxon>
        <taxon>Gammaproteobacteria</taxon>
        <taxon>Salinisphaerales</taxon>
        <taxon>Salinisphaeraceae</taxon>
        <taxon>Salinisphaera</taxon>
    </lineage>
</organism>
<dbReference type="Gene3D" id="2.30.30.240">
    <property type="entry name" value="PRC-barrel domain"/>
    <property type="match status" value="1"/>
</dbReference>
<dbReference type="RefSeq" id="WP_123659113.1">
    <property type="nucleotide sequence ID" value="NZ_AYKG01000050.1"/>
</dbReference>
<feature type="signal peptide" evidence="2">
    <location>
        <begin position="1"/>
        <end position="25"/>
    </location>
</feature>
<keyword evidence="4" id="KW-1185">Reference proteome</keyword>
<dbReference type="InParanoid" id="A0A423PI06"/>
<reference evidence="3 4" key="1">
    <citation type="submission" date="2013-10" db="EMBL/GenBank/DDBJ databases">
        <title>Salinisphaera japonica YTM-1 Genome Sequencing.</title>
        <authorList>
            <person name="Lai Q."/>
            <person name="Li C."/>
            <person name="Shao Z."/>
        </authorList>
    </citation>
    <scope>NUCLEOTIDE SEQUENCE [LARGE SCALE GENOMIC DNA]</scope>
    <source>
        <strain evidence="3 4">YTM-1</strain>
    </source>
</reference>
<gene>
    <name evidence="3" type="ORF">SAJA_13265</name>
</gene>
<dbReference type="OrthoDB" id="6182585at2"/>
<feature type="region of interest" description="Disordered" evidence="1">
    <location>
        <begin position="30"/>
        <end position="52"/>
    </location>
</feature>
<dbReference type="SUPFAM" id="SSF50346">
    <property type="entry name" value="PRC-barrel domain"/>
    <property type="match status" value="1"/>
</dbReference>
<evidence type="ECO:0000313" key="4">
    <source>
        <dbReference type="Proteomes" id="UP000285310"/>
    </source>
</evidence>
<feature type="compositionally biased region" description="Low complexity" evidence="1">
    <location>
        <begin position="211"/>
        <end position="234"/>
    </location>
</feature>
<evidence type="ECO:0000313" key="3">
    <source>
        <dbReference type="EMBL" id="ROO25241.1"/>
    </source>
</evidence>
<keyword evidence="2" id="KW-0732">Signal</keyword>
<feature type="chain" id="PRO_5019160582" description="PRC-barrel domain-containing protein" evidence="2">
    <location>
        <begin position="26"/>
        <end position="234"/>
    </location>
</feature>
<feature type="compositionally biased region" description="Polar residues" evidence="1">
    <location>
        <begin position="34"/>
        <end position="52"/>
    </location>
</feature>
<dbReference type="EMBL" id="AYKG01000050">
    <property type="protein sequence ID" value="ROO25241.1"/>
    <property type="molecule type" value="Genomic_DNA"/>
</dbReference>